<dbReference type="EMBL" id="JBEPAZ010000017">
    <property type="protein sequence ID" value="MER6430236.1"/>
    <property type="molecule type" value="Genomic_DNA"/>
</dbReference>
<comment type="caution">
    <text evidence="2">The sequence shown here is derived from an EMBL/GenBank/DDBJ whole genome shotgun (WGS) entry which is preliminary data.</text>
</comment>
<keyword evidence="3" id="KW-1185">Reference proteome</keyword>
<evidence type="ECO:0000313" key="3">
    <source>
        <dbReference type="Proteomes" id="UP001470023"/>
    </source>
</evidence>
<protein>
    <submittedName>
        <fullName evidence="2">DUF433 domain-containing protein</fullName>
    </submittedName>
</protein>
<feature type="domain" description="Putative antitoxin VapB45-like DNA-binding HTH" evidence="1">
    <location>
        <begin position="8"/>
        <end position="80"/>
    </location>
</feature>
<organism evidence="2 3">
    <name type="scientific">Streptomyces sp. 900105245</name>
    <dbReference type="NCBI Taxonomy" id="3154379"/>
    <lineage>
        <taxon>Bacteria</taxon>
        <taxon>Bacillati</taxon>
        <taxon>Actinomycetota</taxon>
        <taxon>Actinomycetes</taxon>
        <taxon>Kitasatosporales</taxon>
        <taxon>Streptomycetaceae</taxon>
        <taxon>Streptomyces</taxon>
    </lineage>
</organism>
<name>A0ABV1UAF9_9ACTN</name>
<accession>A0ABV1UAF9</accession>
<dbReference type="Pfam" id="PF04255">
    <property type="entry name" value="DUF433"/>
    <property type="match status" value="1"/>
</dbReference>
<dbReference type="InterPro" id="IPR007367">
    <property type="entry name" value="DUF433"/>
</dbReference>
<sequence>MVDKFRDPIMTPLETARHLRINERTLYRWLHEKAAGEPLVHAVEAEKQGWPSVPFVAVVEAYVLHALRDLGLSFRKIREAAGAVRREFGEPYGLATRRIATDGVEIFVDYAGDLARARDGQRPIREVIEDYLRYITWEADGRTPQRLRLKQYPDVAPVIIDPRFGWGAPVVASNKVQVDAIVDLWQAGEPLEVVGDEYGLSRDEVEAILRAAQAA</sequence>
<reference evidence="2 3" key="1">
    <citation type="submission" date="2024-06" db="EMBL/GenBank/DDBJ databases">
        <title>The Natural Products Discovery Center: Release of the First 8490 Sequenced Strains for Exploring Actinobacteria Biosynthetic Diversity.</title>
        <authorList>
            <person name="Kalkreuter E."/>
            <person name="Kautsar S.A."/>
            <person name="Yang D."/>
            <person name="Bader C.D."/>
            <person name="Teijaro C.N."/>
            <person name="Fluegel L."/>
            <person name="Davis C.M."/>
            <person name="Simpson J.R."/>
            <person name="Lauterbach L."/>
            <person name="Steele A.D."/>
            <person name="Gui C."/>
            <person name="Meng S."/>
            <person name="Li G."/>
            <person name="Viehrig K."/>
            <person name="Ye F."/>
            <person name="Su P."/>
            <person name="Kiefer A.F."/>
            <person name="Nichols A."/>
            <person name="Cepeda A.J."/>
            <person name="Yan W."/>
            <person name="Fan B."/>
            <person name="Jiang Y."/>
            <person name="Adhikari A."/>
            <person name="Zheng C.-J."/>
            <person name="Schuster L."/>
            <person name="Cowan T.M."/>
            <person name="Smanski M.J."/>
            <person name="Chevrette M.G."/>
            <person name="De Carvalho L.P.S."/>
            <person name="Shen B."/>
        </authorList>
    </citation>
    <scope>NUCLEOTIDE SEQUENCE [LARGE SCALE GENOMIC DNA]</scope>
    <source>
        <strain evidence="2 3">NPDC001166</strain>
    </source>
</reference>
<dbReference type="Pfam" id="PF21321">
    <property type="entry name" value="HTH_66"/>
    <property type="match status" value="1"/>
</dbReference>
<proteinExistence type="predicted"/>
<dbReference type="InterPro" id="IPR009057">
    <property type="entry name" value="Homeodomain-like_sf"/>
</dbReference>
<evidence type="ECO:0000259" key="1">
    <source>
        <dbReference type="Pfam" id="PF21321"/>
    </source>
</evidence>
<dbReference type="Proteomes" id="UP001470023">
    <property type="component" value="Unassembled WGS sequence"/>
</dbReference>
<dbReference type="SUPFAM" id="SSF46689">
    <property type="entry name" value="Homeodomain-like"/>
    <property type="match status" value="1"/>
</dbReference>
<evidence type="ECO:0000313" key="2">
    <source>
        <dbReference type="EMBL" id="MER6430236.1"/>
    </source>
</evidence>
<gene>
    <name evidence="2" type="ORF">ABT272_21200</name>
</gene>
<dbReference type="InterPro" id="IPR048708">
    <property type="entry name" value="VapB45-like_HTH"/>
</dbReference>
<dbReference type="RefSeq" id="WP_352064116.1">
    <property type="nucleotide sequence ID" value="NZ_JBEPAZ010000017.1"/>
</dbReference>